<evidence type="ECO:0000313" key="2">
    <source>
        <dbReference type="EMBL" id="RPA78292.1"/>
    </source>
</evidence>
<feature type="chain" id="PRO_5018152538" description="Extracellular membrane protein CFEM domain-containing protein" evidence="1">
    <location>
        <begin position="20"/>
        <end position="256"/>
    </location>
</feature>
<name>A0A3N4HWQ4_ASCIM</name>
<evidence type="ECO:0000313" key="3">
    <source>
        <dbReference type="Proteomes" id="UP000275078"/>
    </source>
</evidence>
<reference evidence="2 3" key="1">
    <citation type="journal article" date="2018" name="Nat. Ecol. Evol.">
        <title>Pezizomycetes genomes reveal the molecular basis of ectomycorrhizal truffle lifestyle.</title>
        <authorList>
            <person name="Murat C."/>
            <person name="Payen T."/>
            <person name="Noel B."/>
            <person name="Kuo A."/>
            <person name="Morin E."/>
            <person name="Chen J."/>
            <person name="Kohler A."/>
            <person name="Krizsan K."/>
            <person name="Balestrini R."/>
            <person name="Da Silva C."/>
            <person name="Montanini B."/>
            <person name="Hainaut M."/>
            <person name="Levati E."/>
            <person name="Barry K.W."/>
            <person name="Belfiori B."/>
            <person name="Cichocki N."/>
            <person name="Clum A."/>
            <person name="Dockter R.B."/>
            <person name="Fauchery L."/>
            <person name="Guy J."/>
            <person name="Iotti M."/>
            <person name="Le Tacon F."/>
            <person name="Lindquist E.A."/>
            <person name="Lipzen A."/>
            <person name="Malagnac F."/>
            <person name="Mello A."/>
            <person name="Molinier V."/>
            <person name="Miyauchi S."/>
            <person name="Poulain J."/>
            <person name="Riccioni C."/>
            <person name="Rubini A."/>
            <person name="Sitrit Y."/>
            <person name="Splivallo R."/>
            <person name="Traeger S."/>
            <person name="Wang M."/>
            <person name="Zifcakova L."/>
            <person name="Wipf D."/>
            <person name="Zambonelli A."/>
            <person name="Paolocci F."/>
            <person name="Nowrousian M."/>
            <person name="Ottonello S."/>
            <person name="Baldrian P."/>
            <person name="Spatafora J.W."/>
            <person name="Henrissat B."/>
            <person name="Nagy L.G."/>
            <person name="Aury J.M."/>
            <person name="Wincker P."/>
            <person name="Grigoriev I.V."/>
            <person name="Bonfante P."/>
            <person name="Martin F.M."/>
        </authorList>
    </citation>
    <scope>NUCLEOTIDE SEQUENCE [LARGE SCALE GENOMIC DNA]</scope>
    <source>
        <strain evidence="2 3">RN42</strain>
    </source>
</reference>
<sequence>MRTFAFLPLLALLLQEASANTSNPALSAAVTAFQTRFHSTPNVPRSLSDSSRSLLQARQSTYSSPQQFIGTHSCAKSCITTWFNGMISGCPRKSGFSDWYCMCNSDVYSEVTEDELTEMTEEFQGCVVDACSASEQLAIGQDLQALGSGDMCSGEEDEDTDEDDTPAANTACATRTVSFTSTVAVTAAGGSVLTIRETVTTTVTAGGLRFTPDVVDEGAGGEAGGRRIVENNAVKRGGMGVMGLVGLVAAGAALLL</sequence>
<dbReference type="AlphaFoldDB" id="A0A3N4HWQ4"/>
<protein>
    <recommendedName>
        <fullName evidence="4">Extracellular membrane protein CFEM domain-containing protein</fullName>
    </recommendedName>
</protein>
<dbReference type="EMBL" id="ML119713">
    <property type="protein sequence ID" value="RPA78292.1"/>
    <property type="molecule type" value="Genomic_DNA"/>
</dbReference>
<dbReference type="Proteomes" id="UP000275078">
    <property type="component" value="Unassembled WGS sequence"/>
</dbReference>
<evidence type="ECO:0008006" key="4">
    <source>
        <dbReference type="Google" id="ProtNLM"/>
    </source>
</evidence>
<gene>
    <name evidence="2" type="ORF">BJ508DRAFT_416622</name>
</gene>
<keyword evidence="1" id="KW-0732">Signal</keyword>
<feature type="signal peptide" evidence="1">
    <location>
        <begin position="1"/>
        <end position="19"/>
    </location>
</feature>
<accession>A0A3N4HWQ4</accession>
<proteinExistence type="predicted"/>
<keyword evidence="3" id="KW-1185">Reference proteome</keyword>
<evidence type="ECO:0000256" key="1">
    <source>
        <dbReference type="SAM" id="SignalP"/>
    </source>
</evidence>
<organism evidence="2 3">
    <name type="scientific">Ascobolus immersus RN42</name>
    <dbReference type="NCBI Taxonomy" id="1160509"/>
    <lineage>
        <taxon>Eukaryota</taxon>
        <taxon>Fungi</taxon>
        <taxon>Dikarya</taxon>
        <taxon>Ascomycota</taxon>
        <taxon>Pezizomycotina</taxon>
        <taxon>Pezizomycetes</taxon>
        <taxon>Pezizales</taxon>
        <taxon>Ascobolaceae</taxon>
        <taxon>Ascobolus</taxon>
    </lineage>
</organism>